<dbReference type="Gene3D" id="2.130.10.10">
    <property type="entry name" value="YVTN repeat-like/Quinoprotein amine dehydrogenase"/>
    <property type="match status" value="1"/>
</dbReference>
<dbReference type="Pfam" id="PF12896">
    <property type="entry name" value="ANAPC4"/>
    <property type="match status" value="1"/>
</dbReference>
<proteinExistence type="predicted"/>
<dbReference type="GO" id="GO:0005680">
    <property type="term" value="C:anaphase-promoting complex"/>
    <property type="evidence" value="ECO:0007669"/>
    <property type="project" value="InterPro"/>
</dbReference>
<dbReference type="STRING" id="573729.G2QBJ6"/>
<dbReference type="OMA" id="FEPMKEF"/>
<dbReference type="InterPro" id="IPR015943">
    <property type="entry name" value="WD40/YVTN_repeat-like_dom_sf"/>
</dbReference>
<dbReference type="OrthoDB" id="2110451at2759"/>
<dbReference type="GO" id="GO:0051301">
    <property type="term" value="P:cell division"/>
    <property type="evidence" value="ECO:0007669"/>
    <property type="project" value="UniProtKB-KW"/>
</dbReference>
<evidence type="ECO:0000256" key="2">
    <source>
        <dbReference type="ARBA" id="ARBA00022618"/>
    </source>
</evidence>
<dbReference type="KEGG" id="mtm:MYCTH_2304760"/>
<dbReference type="PANTHER" id="PTHR13260:SF0">
    <property type="entry name" value="ANAPHASE-PROMOTING COMPLEX SUBUNIT 4"/>
    <property type="match status" value="1"/>
</dbReference>
<evidence type="ECO:0000256" key="1">
    <source>
        <dbReference type="ARBA" id="ARBA00016067"/>
    </source>
</evidence>
<keyword evidence="3" id="KW-0498">Mitosis</keyword>
<evidence type="ECO:0000256" key="5">
    <source>
        <dbReference type="ARBA" id="ARBA00023306"/>
    </source>
</evidence>
<evidence type="ECO:0000313" key="9">
    <source>
        <dbReference type="Proteomes" id="UP000007322"/>
    </source>
</evidence>
<reference evidence="8 9" key="1">
    <citation type="journal article" date="2011" name="Nat. Biotechnol.">
        <title>Comparative genomic analysis of the thermophilic biomass-degrading fungi Myceliophthora thermophila and Thielavia terrestris.</title>
        <authorList>
            <person name="Berka R.M."/>
            <person name="Grigoriev I.V."/>
            <person name="Otillar R."/>
            <person name="Salamov A."/>
            <person name="Grimwood J."/>
            <person name="Reid I."/>
            <person name="Ishmael N."/>
            <person name="John T."/>
            <person name="Darmond C."/>
            <person name="Moisan M.-C."/>
            <person name="Henrissat B."/>
            <person name="Coutinho P.M."/>
            <person name="Lombard V."/>
            <person name="Natvig D.O."/>
            <person name="Lindquist E."/>
            <person name="Schmutz J."/>
            <person name="Lucas S."/>
            <person name="Harris P."/>
            <person name="Powlowski J."/>
            <person name="Bellemare A."/>
            <person name="Taylor D."/>
            <person name="Butler G."/>
            <person name="de Vries R.P."/>
            <person name="Allijn I.E."/>
            <person name="van den Brink J."/>
            <person name="Ushinsky S."/>
            <person name="Storms R."/>
            <person name="Powell A.J."/>
            <person name="Paulsen I.T."/>
            <person name="Elbourne L.D.H."/>
            <person name="Baker S.E."/>
            <person name="Magnuson J."/>
            <person name="LaBoissiere S."/>
            <person name="Clutterbuck A.J."/>
            <person name="Martinez D."/>
            <person name="Wogulis M."/>
            <person name="de Leon A.L."/>
            <person name="Rey M.W."/>
            <person name="Tsang A."/>
        </authorList>
    </citation>
    <scope>NUCLEOTIDE SEQUENCE [LARGE SCALE GENOMIC DNA]</scope>
    <source>
        <strain evidence="9">ATCC 42464 / BCRC 31852 / DSM 1799</strain>
    </source>
</reference>
<name>G2QBJ6_THET4</name>
<feature type="domain" description="Anaphase-promoting complex subunit 4 long" evidence="7">
    <location>
        <begin position="289"/>
        <end position="489"/>
    </location>
</feature>
<dbReference type="GO" id="GO:0070979">
    <property type="term" value="P:protein K11-linked ubiquitination"/>
    <property type="evidence" value="ECO:0007669"/>
    <property type="project" value="TreeGrafter"/>
</dbReference>
<accession>G2QBJ6</accession>
<dbReference type="EMBL" id="CP003004">
    <property type="protein sequence ID" value="AEO57939.1"/>
    <property type="molecule type" value="Genomic_DNA"/>
</dbReference>
<dbReference type="GO" id="GO:0031145">
    <property type="term" value="P:anaphase-promoting complex-dependent catabolic process"/>
    <property type="evidence" value="ECO:0007669"/>
    <property type="project" value="InterPro"/>
</dbReference>
<dbReference type="InterPro" id="IPR024789">
    <property type="entry name" value="APC4"/>
</dbReference>
<evidence type="ECO:0000256" key="4">
    <source>
        <dbReference type="ARBA" id="ARBA00022786"/>
    </source>
</evidence>
<evidence type="ECO:0000256" key="3">
    <source>
        <dbReference type="ARBA" id="ARBA00022776"/>
    </source>
</evidence>
<keyword evidence="5" id="KW-0131">Cell cycle</keyword>
<dbReference type="RefSeq" id="XP_003663184.1">
    <property type="nucleotide sequence ID" value="XM_003663136.1"/>
</dbReference>
<evidence type="ECO:0000313" key="8">
    <source>
        <dbReference type="EMBL" id="AEO57939.1"/>
    </source>
</evidence>
<dbReference type="VEuPathDB" id="FungiDB:MYCTH_2304760"/>
<evidence type="ECO:0000259" key="6">
    <source>
        <dbReference type="Pfam" id="PF12894"/>
    </source>
</evidence>
<dbReference type="AlphaFoldDB" id="G2QBJ6"/>
<dbReference type="GO" id="GO:0034399">
    <property type="term" value="C:nuclear periphery"/>
    <property type="evidence" value="ECO:0007669"/>
    <property type="project" value="TreeGrafter"/>
</dbReference>
<dbReference type="GeneID" id="11507810"/>
<dbReference type="SUPFAM" id="SSF50960">
    <property type="entry name" value="TolB, C-terminal domain"/>
    <property type="match status" value="1"/>
</dbReference>
<evidence type="ECO:0000259" key="7">
    <source>
        <dbReference type="Pfam" id="PF12896"/>
    </source>
</evidence>
<gene>
    <name evidence="8" type="ORF">MYCTH_2304760</name>
</gene>
<dbReference type="eggNOG" id="KOG4640">
    <property type="taxonomic scope" value="Eukaryota"/>
</dbReference>
<dbReference type="InParanoid" id="G2QBJ6"/>
<organism evidence="8 9">
    <name type="scientific">Thermothelomyces thermophilus (strain ATCC 42464 / BCRC 31852 / DSM 1799)</name>
    <name type="common">Sporotrichum thermophile</name>
    <dbReference type="NCBI Taxonomy" id="573729"/>
    <lineage>
        <taxon>Eukaryota</taxon>
        <taxon>Fungi</taxon>
        <taxon>Dikarya</taxon>
        <taxon>Ascomycota</taxon>
        <taxon>Pezizomycotina</taxon>
        <taxon>Sordariomycetes</taxon>
        <taxon>Sordariomycetidae</taxon>
        <taxon>Sordariales</taxon>
        <taxon>Chaetomiaceae</taxon>
        <taxon>Thermothelomyces</taxon>
    </lineage>
</organism>
<dbReference type="HOGENOM" id="CLU_011501_0_0_1"/>
<dbReference type="Pfam" id="PF12894">
    <property type="entry name" value="ANAPC4_WD40"/>
    <property type="match status" value="1"/>
</dbReference>
<sequence length="812" mass="89009">MAADPTSPPQNHLAELPLLGTTALPAPATGSHLACNPVIALAVTVGEAGAALHVWRAGDQGLVSKHLERGGRKVEAIAWREDGQVLAAGWSDGVVRLMGLEGAKAVHQIRVSDECRGSGDGAADGGRIVFIAWRRNVTAEGRRRRGKGDGQVGTDERRILLDGERTGDVAVDLPRELIFLEAETALPKLSPLPAGGAADDMFLFSSTASLETLFRPCQAEDADNVHVMVVGTADGEIHLSLNDSFVVGTLKTPPHGEVTLELCGHSSRAESSTHMLLLQPRAGDGTRLYLVPMRLGFLDHSPVNLSLLASKVTSLQNLLRYLKATLSHMANEWQSTQELPRRFMAGVEDDLKRLPSGSMTVVQALYHTAATGHVFEPVKEWLLDTLGDRGHKRWEKAVVAGLTGLRDLVHGNFIPALERCGVILSRLLGIARFYGPEEAIGFDEDQVRKLTDIVSCLMMTAHRVLTIVMDELEHFGAFSTWLRLEIDKQGSSSHAEELSEKEATMDHPRVLSYIRYYLASSPLALHLDEVAKEDYIRDREMVTPGLSLTDLLDKQLQEHDAGRPYMKVLPRIGFQLNYLTAKANAVFEGIANSEKQGVEFGRATEVSVGRKIWKHHLWMGRTGNRNHSTGVFTAVVLEDDKSRIYIVRSDVPLSGGVGEATATRACGLGLPDGVTVVDFKFLDDKSLLVLCSQKGKERIYKSGKHVEANEQTEEPKSVLLRIAYQSARMPYQEHVEGQTPPMLELGGTRKDMVTSSYAFSNASGFTPIQMEVQRASKLRGEIPARVCLMGRDRAVLRTYALPSTLDEEENQQ</sequence>
<keyword evidence="9" id="KW-1185">Reference proteome</keyword>
<dbReference type="InterPro" id="IPR024790">
    <property type="entry name" value="APC4_long_dom"/>
</dbReference>
<dbReference type="Proteomes" id="UP000007322">
    <property type="component" value="Chromosome 3"/>
</dbReference>
<dbReference type="InterPro" id="IPR024977">
    <property type="entry name" value="Apc4-like_WD40_dom"/>
</dbReference>
<feature type="domain" description="Anaphase-promoting complex subunit 4-like WD40" evidence="6">
    <location>
        <begin position="51"/>
        <end position="134"/>
    </location>
</feature>
<keyword evidence="4" id="KW-0833">Ubl conjugation pathway</keyword>
<dbReference type="PANTHER" id="PTHR13260">
    <property type="entry name" value="ANAPHASE PROMOTING COMPLEX SUBUNIT 4 APC4"/>
    <property type="match status" value="1"/>
</dbReference>
<protein>
    <recommendedName>
        <fullName evidence="1">Anaphase-promoting complex subunit 4</fullName>
    </recommendedName>
</protein>
<keyword evidence="2" id="KW-0132">Cell division</keyword>